<comment type="caution">
    <text evidence="3">The sequence shown here is derived from an EMBL/GenBank/DDBJ whole genome shotgun (WGS) entry which is preliminary data.</text>
</comment>
<gene>
    <name evidence="3" type="ORF">M2272_004789</name>
</gene>
<feature type="chain" id="PRO_5046980872" description="Ricin B lectin domain-containing protein" evidence="1">
    <location>
        <begin position="27"/>
        <end position="151"/>
    </location>
</feature>
<reference evidence="3 4" key="1">
    <citation type="submission" date="2023-04" db="EMBL/GenBank/DDBJ databases">
        <title>Forest soil microbial communities from Buena Vista Peninsula, Colon Province, Panama.</title>
        <authorList>
            <person name="Bouskill N."/>
        </authorList>
    </citation>
    <scope>NUCLEOTIDE SEQUENCE [LARGE SCALE GENOMIC DNA]</scope>
    <source>
        <strain evidence="3 4">AC80</strain>
    </source>
</reference>
<keyword evidence="4" id="KW-1185">Reference proteome</keyword>
<dbReference type="RefSeq" id="WP_280834721.1">
    <property type="nucleotide sequence ID" value="NZ_JARXVE010000009.1"/>
</dbReference>
<evidence type="ECO:0000313" key="3">
    <source>
        <dbReference type="EMBL" id="MDH6198130.1"/>
    </source>
</evidence>
<evidence type="ECO:0000259" key="2">
    <source>
        <dbReference type="SMART" id="SM00458"/>
    </source>
</evidence>
<dbReference type="PROSITE" id="PS50231">
    <property type="entry name" value="RICIN_B_LECTIN"/>
    <property type="match status" value="1"/>
</dbReference>
<dbReference type="InterPro" id="IPR000772">
    <property type="entry name" value="Ricin_B_lectin"/>
</dbReference>
<evidence type="ECO:0000313" key="4">
    <source>
        <dbReference type="Proteomes" id="UP001160130"/>
    </source>
</evidence>
<sequence>MSRFRASAVLVAAFVAAGLSAGVANAAGPVQLKSRLGDWCLDGPGSNAAAVLNRCAGSQTQMWDVDAGGQIRSVAFPQQCLSISTGADTTPATLAPCQVNASNQRWNSQGDGQLVSLGACLNVNGGVAQPGTAVIAYRCLADVTDEQWDTV</sequence>
<name>A0ABT6L707_9MYCO</name>
<accession>A0ABT6L707</accession>
<dbReference type="SUPFAM" id="SSF50370">
    <property type="entry name" value="Ricin B-like lectins"/>
    <property type="match status" value="1"/>
</dbReference>
<dbReference type="EMBL" id="JARXVE010000009">
    <property type="protein sequence ID" value="MDH6198130.1"/>
    <property type="molecule type" value="Genomic_DNA"/>
</dbReference>
<dbReference type="Proteomes" id="UP001160130">
    <property type="component" value="Unassembled WGS sequence"/>
</dbReference>
<protein>
    <recommendedName>
        <fullName evidence="2">Ricin B lectin domain-containing protein</fullName>
    </recommendedName>
</protein>
<feature type="signal peptide" evidence="1">
    <location>
        <begin position="1"/>
        <end position="26"/>
    </location>
</feature>
<feature type="domain" description="Ricin B lectin" evidence="2">
    <location>
        <begin position="28"/>
        <end position="151"/>
    </location>
</feature>
<evidence type="ECO:0000256" key="1">
    <source>
        <dbReference type="SAM" id="SignalP"/>
    </source>
</evidence>
<dbReference type="InterPro" id="IPR035992">
    <property type="entry name" value="Ricin_B-like_lectins"/>
</dbReference>
<keyword evidence="1" id="KW-0732">Signal</keyword>
<organism evidence="3 4">
    <name type="scientific">Mycolicibacterium frederiksbergense</name>
    <dbReference type="NCBI Taxonomy" id="117567"/>
    <lineage>
        <taxon>Bacteria</taxon>
        <taxon>Bacillati</taxon>
        <taxon>Actinomycetota</taxon>
        <taxon>Actinomycetes</taxon>
        <taxon>Mycobacteriales</taxon>
        <taxon>Mycobacteriaceae</taxon>
        <taxon>Mycolicibacterium</taxon>
    </lineage>
</organism>
<proteinExistence type="predicted"/>
<dbReference type="Gene3D" id="2.80.10.50">
    <property type="match status" value="1"/>
</dbReference>
<dbReference type="SMART" id="SM00458">
    <property type="entry name" value="RICIN"/>
    <property type="match status" value="1"/>
</dbReference>
<dbReference type="Pfam" id="PF00652">
    <property type="entry name" value="Ricin_B_lectin"/>
    <property type="match status" value="1"/>
</dbReference>